<reference evidence="2 3" key="1">
    <citation type="submission" date="2015-11" db="EMBL/GenBank/DDBJ databases">
        <title>Exploring the genomic traits of fungus-feeding bacterial genus Collimonas.</title>
        <authorList>
            <person name="Song C."/>
            <person name="Schmidt R."/>
            <person name="de Jager V."/>
            <person name="Krzyzanowska D."/>
            <person name="Jongedijk E."/>
            <person name="Cankar K."/>
            <person name="Beekwilder J."/>
            <person name="van Veen A."/>
            <person name="de Boer W."/>
            <person name="van Veen J.A."/>
            <person name="Garbeva P."/>
        </authorList>
    </citation>
    <scope>NUCLEOTIDE SEQUENCE [LARGE SCALE GENOMIC DNA]</scope>
    <source>
        <strain evidence="2 3">Ter291</strain>
    </source>
</reference>
<dbReference type="PANTHER" id="PTHR34322">
    <property type="entry name" value="TRANSPOSASE, Y1_TNP DOMAIN-CONTAINING"/>
    <property type="match status" value="1"/>
</dbReference>
<dbReference type="InterPro" id="IPR002686">
    <property type="entry name" value="Transposase_17"/>
</dbReference>
<proteinExistence type="predicted"/>
<sequence length="247" mass="28748">MLWLEIFGQVCKRYNWNCYAWCQMSNHYHIVLETVDANLSQGMRQLNGIYTQSVNRRHGRVGHVFQGRYKAILVERDSYLLELSRYVVLNPVRARIVRDVGKWRWSSYAAMLGAAECPVWLKTDWILGQFGRQKKKAIARYIDFVRAGIGLPAIWENLRGQVYLGNEEFLHRMQNSLDSEIPEIPRVQRRPEAQPLSFYSEREHEAPQAMAAAFATGNYTLREIAEHFGVHYSTVSRAIKKIEKGIQ</sequence>
<dbReference type="InterPro" id="IPR036515">
    <property type="entry name" value="Transposase_17_sf"/>
</dbReference>
<dbReference type="PANTHER" id="PTHR34322:SF2">
    <property type="entry name" value="TRANSPOSASE IS200-LIKE DOMAIN-CONTAINING PROTEIN"/>
    <property type="match status" value="1"/>
</dbReference>
<dbReference type="Pfam" id="PF01797">
    <property type="entry name" value="Y1_Tnp"/>
    <property type="match status" value="1"/>
</dbReference>
<accession>A0ABN4MLB3</accession>
<dbReference type="SUPFAM" id="SSF48295">
    <property type="entry name" value="TrpR-like"/>
    <property type="match status" value="1"/>
</dbReference>
<dbReference type="InterPro" id="IPR010921">
    <property type="entry name" value="Trp_repressor/repl_initiator"/>
</dbReference>
<dbReference type="SUPFAM" id="SSF143422">
    <property type="entry name" value="Transposase IS200-like"/>
    <property type="match status" value="1"/>
</dbReference>
<gene>
    <name evidence="2" type="ORF">CPter291_4126</name>
</gene>
<feature type="domain" description="Transposase IS200-like" evidence="1">
    <location>
        <begin position="2"/>
        <end position="90"/>
    </location>
</feature>
<evidence type="ECO:0000313" key="3">
    <source>
        <dbReference type="Proteomes" id="UP000074914"/>
    </source>
</evidence>
<protein>
    <submittedName>
        <fullName evidence="2">Transposase IS200 like family protein</fullName>
    </submittedName>
</protein>
<dbReference type="SMART" id="SM01321">
    <property type="entry name" value="Y1_Tnp"/>
    <property type="match status" value="1"/>
</dbReference>
<dbReference type="EMBL" id="CP013236">
    <property type="protein sequence ID" value="AMP16357.1"/>
    <property type="molecule type" value="Genomic_DNA"/>
</dbReference>
<keyword evidence="3" id="KW-1185">Reference proteome</keyword>
<evidence type="ECO:0000259" key="1">
    <source>
        <dbReference type="SMART" id="SM01321"/>
    </source>
</evidence>
<evidence type="ECO:0000313" key="2">
    <source>
        <dbReference type="EMBL" id="AMP16357.1"/>
    </source>
</evidence>
<dbReference type="Proteomes" id="UP000074914">
    <property type="component" value="Chromosome"/>
</dbReference>
<organism evidence="2 3">
    <name type="scientific">Collimonas pratensis</name>
    <dbReference type="NCBI Taxonomy" id="279113"/>
    <lineage>
        <taxon>Bacteria</taxon>
        <taxon>Pseudomonadati</taxon>
        <taxon>Pseudomonadota</taxon>
        <taxon>Betaproteobacteria</taxon>
        <taxon>Burkholderiales</taxon>
        <taxon>Oxalobacteraceae</taxon>
        <taxon>Collimonas</taxon>
    </lineage>
</organism>
<name>A0ABN4MLB3_9BURK</name>
<dbReference type="Gene3D" id="3.30.70.1290">
    <property type="entry name" value="Transposase IS200-like"/>
    <property type="match status" value="1"/>
</dbReference>